<sequence length="139" mass="15012">MAIDPLVSSMHIASSGLHSQSTRLRIVSENIANASSTGSSAGADPYSRKTITFESELDRASGENLVQVKSIGADTTPFRTEHLPGHPAADASGHVKMPNVDLLFEMADMREANRSYEANLQIVKQSRQMLSATIDLLRS</sequence>
<proteinExistence type="inferred from homology"/>
<dbReference type="Proteomes" id="UP000439113">
    <property type="component" value="Unassembled WGS sequence"/>
</dbReference>
<dbReference type="OrthoDB" id="9813951at2"/>
<dbReference type="InterPro" id="IPR019776">
    <property type="entry name" value="Flagellar_basal_body_rod_CS"/>
</dbReference>
<dbReference type="GO" id="GO:0071978">
    <property type="term" value="P:bacterial-type flagellum-dependent swarming motility"/>
    <property type="evidence" value="ECO:0007669"/>
    <property type="project" value="TreeGrafter"/>
</dbReference>
<evidence type="ECO:0000256" key="3">
    <source>
        <dbReference type="ARBA" id="ARBA00017941"/>
    </source>
</evidence>
<dbReference type="Pfam" id="PF06429">
    <property type="entry name" value="Flg_bbr_C"/>
    <property type="match status" value="1"/>
</dbReference>
<comment type="subcellular location">
    <subcellularLocation>
        <location evidence="1 6">Bacterial flagellum basal body</location>
    </subcellularLocation>
</comment>
<keyword evidence="4 6" id="KW-0975">Bacterial flagellum</keyword>
<dbReference type="PANTHER" id="PTHR30435:SF2">
    <property type="entry name" value="FLAGELLAR BASAL-BODY ROD PROTEIN FLGC"/>
    <property type="match status" value="1"/>
</dbReference>
<dbReference type="GO" id="GO:0030694">
    <property type="term" value="C:bacterial-type flagellum basal body, rod"/>
    <property type="evidence" value="ECO:0007669"/>
    <property type="project" value="UniProtKB-UniRule"/>
</dbReference>
<evidence type="ECO:0000256" key="4">
    <source>
        <dbReference type="ARBA" id="ARBA00023143"/>
    </source>
</evidence>
<dbReference type="InterPro" id="IPR006299">
    <property type="entry name" value="FlgC"/>
</dbReference>
<protein>
    <recommendedName>
        <fullName evidence="3 6">Flagellar basal-body rod protein FlgC</fullName>
    </recommendedName>
</protein>
<dbReference type="NCBIfam" id="TIGR01395">
    <property type="entry name" value="FlgC"/>
    <property type="match status" value="1"/>
</dbReference>
<organism evidence="9 10">
    <name type="scientific">Rhodoblastus acidophilus</name>
    <name type="common">Rhodopseudomonas acidophila</name>
    <dbReference type="NCBI Taxonomy" id="1074"/>
    <lineage>
        <taxon>Bacteria</taxon>
        <taxon>Pseudomonadati</taxon>
        <taxon>Pseudomonadota</taxon>
        <taxon>Alphaproteobacteria</taxon>
        <taxon>Hyphomicrobiales</taxon>
        <taxon>Rhodoblastaceae</taxon>
        <taxon>Rhodoblastus</taxon>
    </lineage>
</organism>
<evidence type="ECO:0000313" key="10">
    <source>
        <dbReference type="Proteomes" id="UP000439113"/>
    </source>
</evidence>
<dbReference type="InterPro" id="IPR010930">
    <property type="entry name" value="Flg_bb/hook_C_dom"/>
</dbReference>
<comment type="subunit">
    <text evidence="5 6">The basal body constitutes a major portion of the flagellar organelle and consists of four rings (L,P,S, and M) mounted on a central rod. The rod consists of about 26 subunits of FlgG in the distal portion, and FlgB, FlgC and FlgF are thought to build up the proximal portion of the rod with about 6 subunits each.</text>
</comment>
<dbReference type="AlphaFoldDB" id="A0A6N8DNN7"/>
<keyword evidence="9" id="KW-0282">Flagellum</keyword>
<dbReference type="EMBL" id="WNKS01000008">
    <property type="protein sequence ID" value="MTV31456.1"/>
    <property type="molecule type" value="Genomic_DNA"/>
</dbReference>
<accession>A0A6N8DNN7</accession>
<evidence type="ECO:0000256" key="2">
    <source>
        <dbReference type="ARBA" id="ARBA00009677"/>
    </source>
</evidence>
<name>A0A6N8DNN7_RHOAC</name>
<dbReference type="RefSeq" id="WP_155446143.1">
    <property type="nucleotide sequence ID" value="NZ_JAOQNR010000009.1"/>
</dbReference>
<comment type="caution">
    <text evidence="9">The sequence shown here is derived from an EMBL/GenBank/DDBJ whole genome shotgun (WGS) entry which is preliminary data.</text>
</comment>
<keyword evidence="9" id="KW-0966">Cell projection</keyword>
<reference evidence="9 10" key="1">
    <citation type="submission" date="2019-11" db="EMBL/GenBank/DDBJ databases">
        <title>Whole-genome sequence of a Rhodoblastus acidophilus DSM 142.</title>
        <authorList>
            <person name="Kyndt J.A."/>
            <person name="Meyer T.E."/>
        </authorList>
    </citation>
    <scope>NUCLEOTIDE SEQUENCE [LARGE SCALE GENOMIC DNA]</scope>
    <source>
        <strain evidence="9 10">DSM 142</strain>
    </source>
</reference>
<feature type="domain" description="Flagellar basal body rod protein N-terminal" evidence="7">
    <location>
        <begin position="10"/>
        <end position="38"/>
    </location>
</feature>
<keyword evidence="9" id="KW-0969">Cilium</keyword>
<dbReference type="PANTHER" id="PTHR30435">
    <property type="entry name" value="FLAGELLAR PROTEIN"/>
    <property type="match status" value="1"/>
</dbReference>
<dbReference type="InterPro" id="IPR001444">
    <property type="entry name" value="Flag_bb_rod_N"/>
</dbReference>
<evidence type="ECO:0000256" key="5">
    <source>
        <dbReference type="ARBA" id="ARBA00025933"/>
    </source>
</evidence>
<evidence type="ECO:0000259" key="7">
    <source>
        <dbReference type="Pfam" id="PF00460"/>
    </source>
</evidence>
<dbReference type="PROSITE" id="PS00588">
    <property type="entry name" value="FLAGELLA_BB_ROD"/>
    <property type="match status" value="1"/>
</dbReference>
<evidence type="ECO:0000256" key="6">
    <source>
        <dbReference type="RuleBase" id="RU362062"/>
    </source>
</evidence>
<dbReference type="Pfam" id="PF00460">
    <property type="entry name" value="Flg_bb_rod"/>
    <property type="match status" value="1"/>
</dbReference>
<evidence type="ECO:0000259" key="8">
    <source>
        <dbReference type="Pfam" id="PF06429"/>
    </source>
</evidence>
<comment type="similarity">
    <text evidence="2">Belongs to the flagella basal body rod proteins family.</text>
</comment>
<gene>
    <name evidence="9" type="primary">flgC</name>
    <name evidence="9" type="ORF">GJ654_10660</name>
</gene>
<feature type="domain" description="Flagellar basal-body/hook protein C-terminal" evidence="8">
    <location>
        <begin position="92"/>
        <end position="136"/>
    </location>
</feature>
<evidence type="ECO:0000256" key="1">
    <source>
        <dbReference type="ARBA" id="ARBA00004117"/>
    </source>
</evidence>
<evidence type="ECO:0000313" key="9">
    <source>
        <dbReference type="EMBL" id="MTV31456.1"/>
    </source>
</evidence>